<dbReference type="InterPro" id="IPR020449">
    <property type="entry name" value="Tscrpt_reg_AraC-type_HTH"/>
</dbReference>
<dbReference type="InterPro" id="IPR009057">
    <property type="entry name" value="Homeodomain-like_sf"/>
</dbReference>
<feature type="domain" description="Response regulatory" evidence="11">
    <location>
        <begin position="3"/>
        <end position="120"/>
    </location>
</feature>
<keyword evidence="6 12" id="KW-0238">DNA-binding</keyword>
<dbReference type="SUPFAM" id="SSF52172">
    <property type="entry name" value="CheY-like"/>
    <property type="match status" value="1"/>
</dbReference>
<evidence type="ECO:0000256" key="9">
    <source>
        <dbReference type="SAM" id="Coils"/>
    </source>
</evidence>
<accession>A0A917JGG7</accession>
<keyword evidence="3 8" id="KW-0597">Phosphoprotein</keyword>
<dbReference type="SMART" id="SM00342">
    <property type="entry name" value="HTH_ARAC"/>
    <property type="match status" value="1"/>
</dbReference>
<reference evidence="12" key="2">
    <citation type="submission" date="2020-09" db="EMBL/GenBank/DDBJ databases">
        <authorList>
            <person name="Sun Q."/>
            <person name="Sedlacek I."/>
        </authorList>
    </citation>
    <scope>NUCLEOTIDE SEQUENCE</scope>
    <source>
        <strain evidence="12">CCM 8433</strain>
    </source>
</reference>
<keyword evidence="9" id="KW-0175">Coiled coil</keyword>
<dbReference type="PANTHER" id="PTHR42713:SF3">
    <property type="entry name" value="TRANSCRIPTIONAL REGULATORY PROTEIN HPTR"/>
    <property type="match status" value="1"/>
</dbReference>
<evidence type="ECO:0000313" key="13">
    <source>
        <dbReference type="Proteomes" id="UP000622610"/>
    </source>
</evidence>
<dbReference type="InterPro" id="IPR001789">
    <property type="entry name" value="Sig_transdc_resp-reg_receiver"/>
</dbReference>
<dbReference type="PROSITE" id="PS50110">
    <property type="entry name" value="RESPONSE_REGULATORY"/>
    <property type="match status" value="1"/>
</dbReference>
<dbReference type="SUPFAM" id="SSF46689">
    <property type="entry name" value="Homeodomain-like"/>
    <property type="match status" value="2"/>
</dbReference>
<name>A0A917JGG7_9ENTE</name>
<evidence type="ECO:0000256" key="5">
    <source>
        <dbReference type="ARBA" id="ARBA00023015"/>
    </source>
</evidence>
<evidence type="ECO:0000259" key="10">
    <source>
        <dbReference type="PROSITE" id="PS01124"/>
    </source>
</evidence>
<keyword evidence="13" id="KW-1185">Reference proteome</keyword>
<keyword evidence="7" id="KW-0804">Transcription</keyword>
<evidence type="ECO:0000259" key="11">
    <source>
        <dbReference type="PROSITE" id="PS50110"/>
    </source>
</evidence>
<evidence type="ECO:0000256" key="2">
    <source>
        <dbReference type="ARBA" id="ARBA00022490"/>
    </source>
</evidence>
<dbReference type="Pfam" id="PF12833">
    <property type="entry name" value="HTH_18"/>
    <property type="match status" value="1"/>
</dbReference>
<comment type="subcellular location">
    <subcellularLocation>
        <location evidence="1">Cytoplasm</location>
    </subcellularLocation>
</comment>
<keyword evidence="5" id="KW-0805">Transcription regulation</keyword>
<dbReference type="RefSeq" id="WP_188367208.1">
    <property type="nucleotide sequence ID" value="NZ_BMDT01000003.1"/>
</dbReference>
<keyword evidence="2" id="KW-0963">Cytoplasm</keyword>
<dbReference type="GO" id="GO:0003700">
    <property type="term" value="F:DNA-binding transcription factor activity"/>
    <property type="evidence" value="ECO:0007669"/>
    <property type="project" value="InterPro"/>
</dbReference>
<dbReference type="InterPro" id="IPR051552">
    <property type="entry name" value="HptR"/>
</dbReference>
<keyword evidence="4" id="KW-0902">Two-component regulatory system</keyword>
<proteinExistence type="predicted"/>
<dbReference type="GO" id="GO:0005737">
    <property type="term" value="C:cytoplasm"/>
    <property type="evidence" value="ECO:0007669"/>
    <property type="project" value="UniProtKB-SubCell"/>
</dbReference>
<dbReference type="PANTHER" id="PTHR42713">
    <property type="entry name" value="HISTIDINE KINASE-RELATED"/>
    <property type="match status" value="1"/>
</dbReference>
<dbReference type="AlphaFoldDB" id="A0A917JGG7"/>
<evidence type="ECO:0000313" key="12">
    <source>
        <dbReference type="EMBL" id="GGI65370.1"/>
    </source>
</evidence>
<reference evidence="12" key="1">
    <citation type="journal article" date="2014" name="Int. J. Syst. Evol. Microbiol.">
        <title>Complete genome sequence of Corynebacterium casei LMG S-19264T (=DSM 44701T), isolated from a smear-ripened cheese.</title>
        <authorList>
            <consortium name="US DOE Joint Genome Institute (JGI-PGF)"/>
            <person name="Walter F."/>
            <person name="Albersmeier A."/>
            <person name="Kalinowski J."/>
            <person name="Ruckert C."/>
        </authorList>
    </citation>
    <scope>NUCLEOTIDE SEQUENCE</scope>
    <source>
        <strain evidence="12">CCM 8433</strain>
    </source>
</reference>
<evidence type="ECO:0000256" key="6">
    <source>
        <dbReference type="ARBA" id="ARBA00023125"/>
    </source>
</evidence>
<dbReference type="Gene3D" id="1.10.10.60">
    <property type="entry name" value="Homeodomain-like"/>
    <property type="match status" value="2"/>
</dbReference>
<organism evidence="12 13">
    <name type="scientific">Enterococcus alcedinis</name>
    <dbReference type="NCBI Taxonomy" id="1274384"/>
    <lineage>
        <taxon>Bacteria</taxon>
        <taxon>Bacillati</taxon>
        <taxon>Bacillota</taxon>
        <taxon>Bacilli</taxon>
        <taxon>Lactobacillales</taxon>
        <taxon>Enterococcaceae</taxon>
        <taxon>Enterococcus</taxon>
    </lineage>
</organism>
<evidence type="ECO:0000256" key="4">
    <source>
        <dbReference type="ARBA" id="ARBA00023012"/>
    </source>
</evidence>
<dbReference type="PROSITE" id="PS01124">
    <property type="entry name" value="HTH_ARAC_FAMILY_2"/>
    <property type="match status" value="1"/>
</dbReference>
<feature type="coiled-coil region" evidence="9">
    <location>
        <begin position="109"/>
        <end position="136"/>
    </location>
</feature>
<dbReference type="EMBL" id="BMDT01000003">
    <property type="protein sequence ID" value="GGI65370.1"/>
    <property type="molecule type" value="Genomic_DNA"/>
</dbReference>
<dbReference type="Proteomes" id="UP000622610">
    <property type="component" value="Unassembled WGS sequence"/>
</dbReference>
<evidence type="ECO:0000256" key="3">
    <source>
        <dbReference type="ARBA" id="ARBA00022553"/>
    </source>
</evidence>
<feature type="modified residue" description="4-aspartylphosphate" evidence="8">
    <location>
        <position position="55"/>
    </location>
</feature>
<comment type="caution">
    <text evidence="12">The sequence shown here is derived from an EMBL/GenBank/DDBJ whole genome shotgun (WGS) entry which is preliminary data.</text>
</comment>
<dbReference type="Gene3D" id="3.40.50.2300">
    <property type="match status" value="1"/>
</dbReference>
<dbReference type="PRINTS" id="PR00032">
    <property type="entry name" value="HTHARAC"/>
</dbReference>
<evidence type="ECO:0000256" key="7">
    <source>
        <dbReference type="ARBA" id="ARBA00023163"/>
    </source>
</evidence>
<dbReference type="InterPro" id="IPR011006">
    <property type="entry name" value="CheY-like_superfamily"/>
</dbReference>
<dbReference type="SMART" id="SM00448">
    <property type="entry name" value="REC"/>
    <property type="match status" value="1"/>
</dbReference>
<gene>
    <name evidence="12" type="ORF">GCM10011482_10240</name>
</gene>
<protein>
    <submittedName>
        <fullName evidence="12">DNA-binding response regulator</fullName>
    </submittedName>
</protein>
<evidence type="ECO:0000256" key="1">
    <source>
        <dbReference type="ARBA" id="ARBA00004496"/>
    </source>
</evidence>
<dbReference type="GO" id="GO:0000160">
    <property type="term" value="P:phosphorelay signal transduction system"/>
    <property type="evidence" value="ECO:0007669"/>
    <property type="project" value="UniProtKB-KW"/>
</dbReference>
<evidence type="ECO:0000256" key="8">
    <source>
        <dbReference type="PROSITE-ProRule" id="PRU00169"/>
    </source>
</evidence>
<dbReference type="Pfam" id="PF00072">
    <property type="entry name" value="Response_reg"/>
    <property type="match status" value="1"/>
</dbReference>
<dbReference type="CDD" id="cd17536">
    <property type="entry name" value="REC_YesN-like"/>
    <property type="match status" value="1"/>
</dbReference>
<dbReference type="GO" id="GO:0043565">
    <property type="term" value="F:sequence-specific DNA binding"/>
    <property type="evidence" value="ECO:0007669"/>
    <property type="project" value="InterPro"/>
</dbReference>
<feature type="domain" description="HTH araC/xylS-type" evidence="10">
    <location>
        <begin position="365"/>
        <end position="463"/>
    </location>
</feature>
<sequence>MKKVLIVDDEAAIREGIPYVVDWESLGYQIIASAENGLVGLEMIRKYQPDLVMLDIQMPAKTGLEMVKEAQEEGFHFHSIILSGYSDFEYAKQAIKLGTASYLLKPIDEDELLIILEELSKKVDQEKAEEERYMVLEKLFGKDQTGFESYKYGQLIQSQSARSQGVNHLDHPTEIKVLDFYHQKQYYQLFLANHEIVQQGLKEVGREAVIVTPWMPIKHSLKPLVSVISELKKYRYLYPKGELSYTFLEKQKAKMSFEDDLLEEMLKQFLNINQLLNLWEPYKQNYFYQQKPEEAIKWQALQDLDWLTQHIQSKFSVELIWESKDVQGDIYQTKSITELINLMKKEIEKIQLDVSNQLNSQDIISEMKHYTQENYQKDLSLKIIGERFNYNSAYLGKKFRKETGKTYLAYLEEIRMEKAKDILLHSNFMVYEIAEMVGYSNVDYFYKKFKNHFHLSPNEFRKN</sequence>
<dbReference type="InterPro" id="IPR018060">
    <property type="entry name" value="HTH_AraC"/>
</dbReference>